<feature type="coiled-coil region" evidence="1">
    <location>
        <begin position="6"/>
        <end position="59"/>
    </location>
</feature>
<sequence length="62" mass="7234">MNYSYLHRLYAKRAELEAKLELYDARDCFGDDDMNDGTGDELRDRLSEVYDEIEQLEHSSAG</sequence>
<keyword evidence="2" id="KW-0614">Plasmid</keyword>
<evidence type="ECO:0000313" key="2">
    <source>
        <dbReference type="EMBL" id="QFY62633.1"/>
    </source>
</evidence>
<protein>
    <submittedName>
        <fullName evidence="2">Uncharacterized protein</fullName>
    </submittedName>
</protein>
<keyword evidence="1" id="KW-0175">Coiled coil</keyword>
<dbReference type="OrthoDB" id="8420874at2"/>
<geneLocation type="plasmid" evidence="2 3">
    <name>unnamed</name>
</geneLocation>
<dbReference type="Proteomes" id="UP000326881">
    <property type="component" value="Plasmid unnamed"/>
</dbReference>
<name>A0A5Q0CB21_9HYPH</name>
<gene>
    <name evidence="2" type="ORF">FZ934_19810</name>
</gene>
<evidence type="ECO:0000256" key="1">
    <source>
        <dbReference type="SAM" id="Coils"/>
    </source>
</evidence>
<dbReference type="EMBL" id="CP043499">
    <property type="protein sequence ID" value="QFY62633.1"/>
    <property type="molecule type" value="Genomic_DNA"/>
</dbReference>
<dbReference type="KEGG" id="rgr:FZ934_19810"/>
<dbReference type="RefSeq" id="WP_153272622.1">
    <property type="nucleotide sequence ID" value="NZ_CP043499.1"/>
</dbReference>
<proteinExistence type="predicted"/>
<organism evidence="2 3">
    <name type="scientific">Rhizobium grahamii</name>
    <dbReference type="NCBI Taxonomy" id="1120045"/>
    <lineage>
        <taxon>Bacteria</taxon>
        <taxon>Pseudomonadati</taxon>
        <taxon>Pseudomonadota</taxon>
        <taxon>Alphaproteobacteria</taxon>
        <taxon>Hyphomicrobiales</taxon>
        <taxon>Rhizobiaceae</taxon>
        <taxon>Rhizobium/Agrobacterium group</taxon>
        <taxon>Rhizobium</taxon>
    </lineage>
</organism>
<accession>A0A5Q0CB21</accession>
<keyword evidence="3" id="KW-1185">Reference proteome</keyword>
<evidence type="ECO:0000313" key="3">
    <source>
        <dbReference type="Proteomes" id="UP000326881"/>
    </source>
</evidence>
<reference evidence="2 3" key="1">
    <citation type="submission" date="2019-08" db="EMBL/GenBank/DDBJ databases">
        <title>Prosopis cineraria nodule microbiome.</title>
        <authorList>
            <person name="Ali R."/>
            <person name="Chaluvadi S.R."/>
            <person name="Wang X."/>
        </authorList>
    </citation>
    <scope>NUCLEOTIDE SEQUENCE [LARGE SCALE GENOMIC DNA]</scope>
    <source>
        <strain evidence="2 3">BG7</strain>
        <plasmid evidence="2 3">unnamed</plasmid>
    </source>
</reference>
<dbReference type="AlphaFoldDB" id="A0A5Q0CB21"/>